<reference evidence="4 5" key="1">
    <citation type="journal article" date="2019" name="Int. J. Syst. Evol. Microbiol.">
        <title>The Global Catalogue of Microorganisms (GCM) 10K type strain sequencing project: providing services to taxonomists for standard genome sequencing and annotation.</title>
        <authorList>
            <consortium name="The Broad Institute Genomics Platform"/>
            <consortium name="The Broad Institute Genome Sequencing Center for Infectious Disease"/>
            <person name="Wu L."/>
            <person name="Ma J."/>
        </authorList>
    </citation>
    <scope>NUCLEOTIDE SEQUENCE [LARGE SCALE GENOMIC DNA]</scope>
    <source>
        <strain evidence="4 5">CGMCC 1.15824</strain>
    </source>
</reference>
<dbReference type="InterPro" id="IPR002068">
    <property type="entry name" value="A-crystallin/Hsp20_dom"/>
</dbReference>
<protein>
    <submittedName>
        <fullName evidence="4">Hsp20/alpha crystallin family protein</fullName>
    </submittedName>
</protein>
<name>A0ABD5QE76_9EURY</name>
<sequence length="154" mass="16864">MEPPLGGPDRWGTPMNVSEVGRSARERIYRRIGAAKSYVQENRPLPVDVLEGSHSYLVVFDSPGVGLEDVQVRYVDGGVRIRIDRFREFHDGFEMRFPGRGMALSGEATLPEDAVVDPDGATARLTDVGTLNVEIPKDGADADREANPGEIILD</sequence>
<evidence type="ECO:0000256" key="1">
    <source>
        <dbReference type="PROSITE-ProRule" id="PRU00285"/>
    </source>
</evidence>
<dbReference type="RefSeq" id="WP_380683032.1">
    <property type="nucleotide sequence ID" value="NZ_JAIVEF010000001.1"/>
</dbReference>
<comment type="similarity">
    <text evidence="1 2">Belongs to the small heat shock protein (HSP20) family.</text>
</comment>
<gene>
    <name evidence="4" type="ORF">ACFPFO_09360</name>
</gene>
<comment type="caution">
    <text evidence="4">The sequence shown here is derived from an EMBL/GenBank/DDBJ whole genome shotgun (WGS) entry which is preliminary data.</text>
</comment>
<accession>A0ABD5QE76</accession>
<organism evidence="4 5">
    <name type="scientific">Saliphagus infecundisoli</name>
    <dbReference type="NCBI Taxonomy" id="1849069"/>
    <lineage>
        <taxon>Archaea</taxon>
        <taxon>Methanobacteriati</taxon>
        <taxon>Methanobacteriota</taxon>
        <taxon>Stenosarchaea group</taxon>
        <taxon>Halobacteria</taxon>
        <taxon>Halobacteriales</taxon>
        <taxon>Natrialbaceae</taxon>
        <taxon>Saliphagus</taxon>
    </lineage>
</organism>
<feature type="domain" description="SHSP" evidence="3">
    <location>
        <begin position="36"/>
        <end position="154"/>
    </location>
</feature>
<dbReference type="Gene3D" id="2.60.40.790">
    <property type="match status" value="1"/>
</dbReference>
<dbReference type="CDD" id="cd06464">
    <property type="entry name" value="ACD_sHsps-like"/>
    <property type="match status" value="1"/>
</dbReference>
<dbReference type="SUPFAM" id="SSF49764">
    <property type="entry name" value="HSP20-like chaperones"/>
    <property type="match status" value="1"/>
</dbReference>
<dbReference type="EMBL" id="JBHSJG010000036">
    <property type="protein sequence ID" value="MFC4987955.1"/>
    <property type="molecule type" value="Genomic_DNA"/>
</dbReference>
<evidence type="ECO:0000313" key="5">
    <source>
        <dbReference type="Proteomes" id="UP001595925"/>
    </source>
</evidence>
<dbReference type="Proteomes" id="UP001595925">
    <property type="component" value="Unassembled WGS sequence"/>
</dbReference>
<dbReference type="PROSITE" id="PS01031">
    <property type="entry name" value="SHSP"/>
    <property type="match status" value="1"/>
</dbReference>
<keyword evidence="5" id="KW-1185">Reference proteome</keyword>
<proteinExistence type="inferred from homology"/>
<dbReference type="Pfam" id="PF00011">
    <property type="entry name" value="HSP20"/>
    <property type="match status" value="1"/>
</dbReference>
<evidence type="ECO:0000259" key="3">
    <source>
        <dbReference type="PROSITE" id="PS01031"/>
    </source>
</evidence>
<evidence type="ECO:0000313" key="4">
    <source>
        <dbReference type="EMBL" id="MFC4987955.1"/>
    </source>
</evidence>
<dbReference type="AlphaFoldDB" id="A0ABD5QE76"/>
<evidence type="ECO:0000256" key="2">
    <source>
        <dbReference type="RuleBase" id="RU003616"/>
    </source>
</evidence>
<dbReference type="InterPro" id="IPR008978">
    <property type="entry name" value="HSP20-like_chaperone"/>
</dbReference>